<reference evidence="1" key="1">
    <citation type="submission" date="2017-05" db="UniProtKB">
        <authorList>
            <consortium name="EnsemblMetazoa"/>
        </authorList>
    </citation>
    <scope>IDENTIFICATION</scope>
</reference>
<dbReference type="EnsemblMetazoa" id="Aqu2.1.06485_001">
    <property type="protein sequence ID" value="Aqu2.1.06485_001"/>
    <property type="gene ID" value="Aqu2.1.06485"/>
</dbReference>
<dbReference type="InParanoid" id="A0A1X7SWM7"/>
<accession>A0A1X7SWM7</accession>
<protein>
    <submittedName>
        <fullName evidence="1">Uncharacterized protein</fullName>
    </submittedName>
</protein>
<sequence length="57" mass="6774">MQRGTKRSRQSTVKGKELSQYYKEPCKDVWCTVELMKTDASIKKEYHVKSNYLETEL</sequence>
<evidence type="ECO:0000313" key="1">
    <source>
        <dbReference type="EnsemblMetazoa" id="Aqu2.1.06485_001"/>
    </source>
</evidence>
<organism evidence="1">
    <name type="scientific">Amphimedon queenslandica</name>
    <name type="common">Sponge</name>
    <dbReference type="NCBI Taxonomy" id="400682"/>
    <lineage>
        <taxon>Eukaryota</taxon>
        <taxon>Metazoa</taxon>
        <taxon>Porifera</taxon>
        <taxon>Demospongiae</taxon>
        <taxon>Heteroscleromorpha</taxon>
        <taxon>Haplosclerida</taxon>
        <taxon>Niphatidae</taxon>
        <taxon>Amphimedon</taxon>
    </lineage>
</organism>
<name>A0A1X7SWM7_AMPQE</name>
<dbReference type="AlphaFoldDB" id="A0A1X7SWM7"/>
<proteinExistence type="predicted"/>